<name>A0AAD9FIF5_PAPLA</name>
<feature type="region of interest" description="Disordered" evidence="1">
    <location>
        <begin position="16"/>
        <end position="60"/>
    </location>
</feature>
<organism evidence="2 3">
    <name type="scientific">Papiliotrema laurentii</name>
    <name type="common">Cryptococcus laurentii</name>
    <dbReference type="NCBI Taxonomy" id="5418"/>
    <lineage>
        <taxon>Eukaryota</taxon>
        <taxon>Fungi</taxon>
        <taxon>Dikarya</taxon>
        <taxon>Basidiomycota</taxon>
        <taxon>Agaricomycotina</taxon>
        <taxon>Tremellomycetes</taxon>
        <taxon>Tremellales</taxon>
        <taxon>Rhynchogastremaceae</taxon>
        <taxon>Papiliotrema</taxon>
    </lineage>
</organism>
<feature type="compositionally biased region" description="Basic and acidic residues" evidence="1">
    <location>
        <begin position="37"/>
        <end position="54"/>
    </location>
</feature>
<gene>
    <name evidence="2" type="ORF">DB88DRAFT_503650</name>
</gene>
<proteinExistence type="predicted"/>
<protein>
    <submittedName>
        <fullName evidence="2">Uncharacterized protein</fullName>
    </submittedName>
</protein>
<evidence type="ECO:0000313" key="3">
    <source>
        <dbReference type="Proteomes" id="UP001182556"/>
    </source>
</evidence>
<dbReference type="EMBL" id="JAODAN010000021">
    <property type="protein sequence ID" value="KAK1920545.1"/>
    <property type="molecule type" value="Genomic_DNA"/>
</dbReference>
<feature type="compositionally biased region" description="Basic and acidic residues" evidence="1">
    <location>
        <begin position="180"/>
        <end position="195"/>
    </location>
</feature>
<feature type="region of interest" description="Disordered" evidence="1">
    <location>
        <begin position="174"/>
        <end position="199"/>
    </location>
</feature>
<dbReference type="AlphaFoldDB" id="A0AAD9FIF5"/>
<accession>A0AAD9FIF5</accession>
<dbReference type="Proteomes" id="UP001182556">
    <property type="component" value="Unassembled WGS sequence"/>
</dbReference>
<keyword evidence="3" id="KW-1185">Reference proteome</keyword>
<evidence type="ECO:0000256" key="1">
    <source>
        <dbReference type="SAM" id="MobiDB-lite"/>
    </source>
</evidence>
<comment type="caution">
    <text evidence="2">The sequence shown here is derived from an EMBL/GenBank/DDBJ whole genome shotgun (WGS) entry which is preliminary data.</text>
</comment>
<evidence type="ECO:0000313" key="2">
    <source>
        <dbReference type="EMBL" id="KAK1920545.1"/>
    </source>
</evidence>
<reference evidence="2" key="1">
    <citation type="submission" date="2023-02" db="EMBL/GenBank/DDBJ databases">
        <title>Identification and recombinant expression of a fungal hydrolase from Papiliotrema laurentii that hydrolyzes apple cutin and clears colloidal polyester polyurethane.</title>
        <authorList>
            <consortium name="DOE Joint Genome Institute"/>
            <person name="Roman V.A."/>
            <person name="Bojanowski C."/>
            <person name="Crable B.R."/>
            <person name="Wagner D.N."/>
            <person name="Hung C.S."/>
            <person name="Nadeau L.J."/>
            <person name="Schratz L."/>
            <person name="Haridas S."/>
            <person name="Pangilinan J."/>
            <person name="Lipzen A."/>
            <person name="Na H."/>
            <person name="Yan M."/>
            <person name="Ng V."/>
            <person name="Grigoriev I.V."/>
            <person name="Spatafora J.W."/>
            <person name="Barlow D."/>
            <person name="Biffinger J."/>
            <person name="Kelley-Loughnane N."/>
            <person name="Varaljay V.A."/>
            <person name="Crookes-Goodson W.J."/>
        </authorList>
    </citation>
    <scope>NUCLEOTIDE SEQUENCE</scope>
    <source>
        <strain evidence="2">5307AH</strain>
    </source>
</reference>
<sequence length="247" mass="27528">MATCCLLSRSVLKRVPDGPVTTRKNTPRRVSSPAKKHGGERGEIRHTAGRDSDIQSKGSWRGAGLARDLRGSNAARSPTHFCLHSPKGRLRAWSVSRQGGRLVQRESVRGVRHDCTGLRGQGCTRCKVELLVFSLNPTLRRSVAPSCSPWSVRLYKGNWRARYARKRIIEGGAWPGTENRSPRFETREGEREREVGGGGVRRLRKNDVATEHADHGVYGYPHHVPSSSMIRPRTLSLLKGIVWSNVI</sequence>